<evidence type="ECO:0000256" key="1">
    <source>
        <dbReference type="SAM" id="Phobius"/>
    </source>
</evidence>
<comment type="caution">
    <text evidence="2">The sequence shown here is derived from an EMBL/GenBank/DDBJ whole genome shotgun (WGS) entry which is preliminary data.</text>
</comment>
<organism evidence="2 3">
    <name type="scientific">Candidatus Zambryskibacteria bacterium RIFCSPHIGHO2_01_FULL_44_22b</name>
    <dbReference type="NCBI Taxonomy" id="1802737"/>
    <lineage>
        <taxon>Bacteria</taxon>
        <taxon>Candidatus Zambryskiibacteriota</taxon>
    </lineage>
</organism>
<feature type="transmembrane region" description="Helical" evidence="1">
    <location>
        <begin position="239"/>
        <end position="265"/>
    </location>
</feature>
<feature type="transmembrane region" description="Helical" evidence="1">
    <location>
        <begin position="319"/>
        <end position="336"/>
    </location>
</feature>
<keyword evidence="1" id="KW-0812">Transmembrane</keyword>
<keyword evidence="1" id="KW-1133">Transmembrane helix</keyword>
<reference evidence="2 3" key="1">
    <citation type="journal article" date="2016" name="Nat. Commun.">
        <title>Thousands of microbial genomes shed light on interconnected biogeochemical processes in an aquifer system.</title>
        <authorList>
            <person name="Anantharaman K."/>
            <person name="Brown C.T."/>
            <person name="Hug L.A."/>
            <person name="Sharon I."/>
            <person name="Castelle C.J."/>
            <person name="Probst A.J."/>
            <person name="Thomas B.C."/>
            <person name="Singh A."/>
            <person name="Wilkins M.J."/>
            <person name="Karaoz U."/>
            <person name="Brodie E.L."/>
            <person name="Williams K.H."/>
            <person name="Hubbard S.S."/>
            <person name="Banfield J.F."/>
        </authorList>
    </citation>
    <scope>NUCLEOTIDE SEQUENCE [LARGE SCALE GENOMIC DNA]</scope>
</reference>
<accession>A0A1G2T0P2</accession>
<proteinExistence type="predicted"/>
<feature type="transmembrane region" description="Helical" evidence="1">
    <location>
        <begin position="271"/>
        <end position="288"/>
    </location>
</feature>
<dbReference type="EMBL" id="MHVG01000015">
    <property type="protein sequence ID" value="OHA90835.1"/>
    <property type="molecule type" value="Genomic_DNA"/>
</dbReference>
<sequence length="337" mass="38127">MRIKVFVLIFIILWCGIFLSQKIDLSTADIGRHIANGRVLVEAPLAEKQALLHTNFFSYTMPDAPFVNHHWASGVIFYVVEKVLGFTGLSMLYVLASLAAILLFWNVARHLSNFYIASFFAIILTPLLVSRAEVRPEVFSLLLSGVFINILYFRKYVWVLPFLMMFWVNLHIGFIFGFLILGSFILTDFKNLYKIGIVTVLLSLVNPFGYKVLLYPFLIFRDYGYRIVENQSISFLENLGFGVGQHFLLFKIIAVAVIVSVIMLAYRRIKIPISIFLPTIITLVMAYLGIRHFPIFGLFALVFLSYSVSKLIIPKLSTEVVGAASAIAIVLSIVFGI</sequence>
<feature type="transmembrane region" description="Helical" evidence="1">
    <location>
        <begin position="114"/>
        <end position="132"/>
    </location>
</feature>
<dbReference type="AlphaFoldDB" id="A0A1G2T0P2"/>
<gene>
    <name evidence="2" type="ORF">A2832_00750</name>
</gene>
<evidence type="ECO:0000313" key="3">
    <source>
        <dbReference type="Proteomes" id="UP000178538"/>
    </source>
</evidence>
<feature type="transmembrane region" description="Helical" evidence="1">
    <location>
        <begin position="166"/>
        <end position="186"/>
    </location>
</feature>
<evidence type="ECO:0008006" key="4">
    <source>
        <dbReference type="Google" id="ProtNLM"/>
    </source>
</evidence>
<dbReference type="Proteomes" id="UP000178538">
    <property type="component" value="Unassembled WGS sequence"/>
</dbReference>
<keyword evidence="1" id="KW-0472">Membrane</keyword>
<protein>
    <recommendedName>
        <fullName evidence="4">Glycosyltransferase RgtA/B/C/D-like domain-containing protein</fullName>
    </recommendedName>
</protein>
<evidence type="ECO:0000313" key="2">
    <source>
        <dbReference type="EMBL" id="OHA90835.1"/>
    </source>
</evidence>
<feature type="transmembrane region" description="Helical" evidence="1">
    <location>
        <begin position="83"/>
        <end position="107"/>
    </location>
</feature>
<dbReference type="STRING" id="1802737.A2832_00750"/>
<name>A0A1G2T0P2_9BACT</name>
<feature type="transmembrane region" description="Helical" evidence="1">
    <location>
        <begin position="192"/>
        <end position="218"/>
    </location>
</feature>